<evidence type="ECO:0000259" key="1">
    <source>
        <dbReference type="Pfam" id="PF19278"/>
    </source>
</evidence>
<evidence type="ECO:0000313" key="2">
    <source>
        <dbReference type="EMBL" id="PMP81850.1"/>
    </source>
</evidence>
<dbReference type="AlphaFoldDB" id="A0A2J6X5G8"/>
<dbReference type="PANTHER" id="PTHR11365:SF23">
    <property type="entry name" value="HYPOTHETICAL 5-OXOPROLINASE (EUROFUNG)-RELATED"/>
    <property type="match status" value="1"/>
</dbReference>
<feature type="non-terminal residue" evidence="2">
    <location>
        <position position="1"/>
    </location>
</feature>
<gene>
    <name evidence="2" type="ORF">C0184_07670</name>
</gene>
<feature type="domain" description="Acetophenone carboxylase-like C-terminal" evidence="1">
    <location>
        <begin position="5"/>
        <end position="128"/>
    </location>
</feature>
<comment type="caution">
    <text evidence="2">The sequence shown here is derived from an EMBL/GenBank/DDBJ whole genome shotgun (WGS) entry which is preliminary data.</text>
</comment>
<dbReference type="GO" id="GO:0006749">
    <property type="term" value="P:glutathione metabolic process"/>
    <property type="evidence" value="ECO:0007669"/>
    <property type="project" value="TreeGrafter"/>
</dbReference>
<dbReference type="GO" id="GO:0017168">
    <property type="term" value="F:5-oxoprolinase (ATP-hydrolyzing) activity"/>
    <property type="evidence" value="ECO:0007669"/>
    <property type="project" value="TreeGrafter"/>
</dbReference>
<accession>A0A2J6X5G8</accession>
<organism evidence="2 3">
    <name type="scientific">Chloroflexus aggregans</name>
    <dbReference type="NCBI Taxonomy" id="152260"/>
    <lineage>
        <taxon>Bacteria</taxon>
        <taxon>Bacillati</taxon>
        <taxon>Chloroflexota</taxon>
        <taxon>Chloroflexia</taxon>
        <taxon>Chloroflexales</taxon>
        <taxon>Chloroflexineae</taxon>
        <taxon>Chloroflexaceae</taxon>
        <taxon>Chloroflexus</taxon>
    </lineage>
</organism>
<sequence length="138" mass="15639">RQGYEMPIAISEAEFEQDLIPLLVQRFNELHDRTYGFMLDSNVEIVNLRAVGIGRVTKVELPEAEPGDADASSAYTGDHQIYRHGEWITAKLYDRNKLRPGMQIEGPAIITEVDSTTVVLPHHTATVDRYFNLLINRS</sequence>
<name>A0A2J6X5G8_9CHLR</name>
<dbReference type="EMBL" id="PNIQ01000504">
    <property type="protein sequence ID" value="PMP81850.1"/>
    <property type="molecule type" value="Genomic_DNA"/>
</dbReference>
<dbReference type="PANTHER" id="PTHR11365">
    <property type="entry name" value="5-OXOPROLINASE RELATED"/>
    <property type="match status" value="1"/>
</dbReference>
<proteinExistence type="predicted"/>
<dbReference type="InterPro" id="IPR049517">
    <property type="entry name" value="ACX-like_C"/>
</dbReference>
<dbReference type="InterPro" id="IPR045079">
    <property type="entry name" value="Oxoprolinase-like"/>
</dbReference>
<dbReference type="Pfam" id="PF19278">
    <property type="entry name" value="Hydant_A_C"/>
    <property type="match status" value="1"/>
</dbReference>
<evidence type="ECO:0000313" key="3">
    <source>
        <dbReference type="Proteomes" id="UP000243376"/>
    </source>
</evidence>
<reference evidence="2 3" key="1">
    <citation type="submission" date="2018-01" db="EMBL/GenBank/DDBJ databases">
        <title>Metagenomic assembled genomes from two thermal pools in the Uzon Caldera, Kamchatka, Russia.</title>
        <authorList>
            <person name="Wilkins L."/>
            <person name="Ettinger C."/>
        </authorList>
    </citation>
    <scope>NUCLEOTIDE SEQUENCE [LARGE SCALE GENOMIC DNA]</scope>
    <source>
        <strain evidence="2">ZAV-02</strain>
    </source>
</reference>
<dbReference type="GO" id="GO:0005829">
    <property type="term" value="C:cytosol"/>
    <property type="evidence" value="ECO:0007669"/>
    <property type="project" value="TreeGrafter"/>
</dbReference>
<protein>
    <submittedName>
        <fullName evidence="2">5-oxoprolinase</fullName>
    </submittedName>
</protein>
<dbReference type="Proteomes" id="UP000243376">
    <property type="component" value="Unassembled WGS sequence"/>
</dbReference>